<proteinExistence type="predicted"/>
<evidence type="ECO:0000313" key="2">
    <source>
        <dbReference type="EMBL" id="JAP76779.1"/>
    </source>
</evidence>
<sequence length="98" mass="11556">MLFPPFTTRRPACLPATDNPKRVNRFFFFNNRKKKNSNERSMHTPKHTHTHHNARERKKKKAVKKYGVQYECGKVSLPGKYVQKDHSRVHAHNEMGEA</sequence>
<evidence type="ECO:0000256" key="1">
    <source>
        <dbReference type="SAM" id="MobiDB-lite"/>
    </source>
</evidence>
<name>A0A131YBV5_RHIAP</name>
<dbReference type="EMBL" id="GEDV01011778">
    <property type="protein sequence ID" value="JAP76779.1"/>
    <property type="molecule type" value="Transcribed_RNA"/>
</dbReference>
<dbReference type="AlphaFoldDB" id="A0A131YBV5"/>
<reference evidence="2" key="1">
    <citation type="journal article" date="2016" name="Ticks Tick Borne Dis.">
        <title>De novo assembly and annotation of the salivary gland transcriptome of Rhipicephalus appendiculatus male and female ticks during blood feeding.</title>
        <authorList>
            <person name="de Castro M.H."/>
            <person name="de Klerk D."/>
            <person name="Pienaar R."/>
            <person name="Latif A.A."/>
            <person name="Rees D.J."/>
            <person name="Mans B.J."/>
        </authorList>
    </citation>
    <scope>NUCLEOTIDE SEQUENCE</scope>
    <source>
        <tissue evidence="2">Salivary glands</tissue>
    </source>
</reference>
<feature type="compositionally biased region" description="Basic residues" evidence="1">
    <location>
        <begin position="43"/>
        <end position="64"/>
    </location>
</feature>
<accession>A0A131YBV5</accession>
<feature type="region of interest" description="Disordered" evidence="1">
    <location>
        <begin position="30"/>
        <end position="65"/>
    </location>
</feature>
<organism evidence="2">
    <name type="scientific">Rhipicephalus appendiculatus</name>
    <name type="common">Brown ear tick</name>
    <dbReference type="NCBI Taxonomy" id="34631"/>
    <lineage>
        <taxon>Eukaryota</taxon>
        <taxon>Metazoa</taxon>
        <taxon>Ecdysozoa</taxon>
        <taxon>Arthropoda</taxon>
        <taxon>Chelicerata</taxon>
        <taxon>Arachnida</taxon>
        <taxon>Acari</taxon>
        <taxon>Parasitiformes</taxon>
        <taxon>Ixodida</taxon>
        <taxon>Ixodoidea</taxon>
        <taxon>Ixodidae</taxon>
        <taxon>Rhipicephalinae</taxon>
        <taxon>Rhipicephalus</taxon>
        <taxon>Rhipicephalus</taxon>
    </lineage>
</organism>
<protein>
    <submittedName>
        <fullName evidence="2">Uncharacterized protein</fullName>
    </submittedName>
</protein>